<name>A0A495J675_9SPHI</name>
<keyword evidence="2" id="KW-1185">Reference proteome</keyword>
<dbReference type="EMBL" id="RBKU01000001">
    <property type="protein sequence ID" value="RKR84485.1"/>
    <property type="molecule type" value="Genomic_DNA"/>
</dbReference>
<evidence type="ECO:0000313" key="2">
    <source>
        <dbReference type="Proteomes" id="UP000268007"/>
    </source>
</evidence>
<dbReference type="OrthoDB" id="1495059at2"/>
<dbReference type="RefSeq" id="WP_121200140.1">
    <property type="nucleotide sequence ID" value="NZ_RBKU01000001.1"/>
</dbReference>
<evidence type="ECO:0000313" key="1">
    <source>
        <dbReference type="EMBL" id="RKR84485.1"/>
    </source>
</evidence>
<dbReference type="Proteomes" id="UP000268007">
    <property type="component" value="Unassembled WGS sequence"/>
</dbReference>
<organism evidence="1 2">
    <name type="scientific">Mucilaginibacter gracilis</name>
    <dbReference type="NCBI Taxonomy" id="423350"/>
    <lineage>
        <taxon>Bacteria</taxon>
        <taxon>Pseudomonadati</taxon>
        <taxon>Bacteroidota</taxon>
        <taxon>Sphingobacteriia</taxon>
        <taxon>Sphingobacteriales</taxon>
        <taxon>Sphingobacteriaceae</taxon>
        <taxon>Mucilaginibacter</taxon>
    </lineage>
</organism>
<sequence>MISSKKIGIILGLFVLYSAVAQGDKLSNGVLKSNSRLYLSSVSDFLKNKDTSTFNLTNYGGTKVLDFDDNNTINIISKGIKLIVKEESEDSYTLLVNIKGKLILSKKHIKGISKVFIDKDYLLFSIFTYVDEDGNNEGNGYILNLNNNSVKAFSRQLKNTCNPLIMNSYVYFIDGLSLIKTDLDFKSQKSFRITYLSTSKKKSLTYLDKYLICRLSKQDSTKLVIDFAPDKSLSKCKSYCGNVDASSKVILLK</sequence>
<reference evidence="1 2" key="1">
    <citation type="submission" date="2018-10" db="EMBL/GenBank/DDBJ databases">
        <title>Genomic Encyclopedia of Archaeal and Bacterial Type Strains, Phase II (KMG-II): from individual species to whole genera.</title>
        <authorList>
            <person name="Goeker M."/>
        </authorList>
    </citation>
    <scope>NUCLEOTIDE SEQUENCE [LARGE SCALE GENOMIC DNA]</scope>
    <source>
        <strain evidence="1 2">DSM 18602</strain>
    </source>
</reference>
<accession>A0A495J675</accession>
<comment type="caution">
    <text evidence="1">The sequence shown here is derived from an EMBL/GenBank/DDBJ whole genome shotgun (WGS) entry which is preliminary data.</text>
</comment>
<dbReference type="AlphaFoldDB" id="A0A495J675"/>
<gene>
    <name evidence="1" type="ORF">BDD43_4724</name>
</gene>
<protein>
    <submittedName>
        <fullName evidence="1">Uncharacterized protein</fullName>
    </submittedName>
</protein>
<proteinExistence type="predicted"/>